<feature type="chain" id="PRO_5045085780" evidence="10">
    <location>
        <begin position="34"/>
        <end position="853"/>
    </location>
</feature>
<keyword evidence="9" id="KW-1029">Fimbrium biogenesis</keyword>
<keyword evidence="7 9" id="KW-0472">Membrane</keyword>
<dbReference type="InterPro" id="IPR000015">
    <property type="entry name" value="Fimb_usher"/>
</dbReference>
<comment type="similarity">
    <text evidence="2 9">Belongs to the fimbrial export usher family.</text>
</comment>
<keyword evidence="14" id="KW-1185">Reference proteome</keyword>
<evidence type="ECO:0000256" key="8">
    <source>
        <dbReference type="ARBA" id="ARBA00023237"/>
    </source>
</evidence>
<gene>
    <name evidence="13" type="ORF">JV35_19255</name>
</gene>
<dbReference type="Gene3D" id="2.60.40.3110">
    <property type="match status" value="1"/>
</dbReference>
<evidence type="ECO:0000313" key="13">
    <source>
        <dbReference type="EMBL" id="KFX14319.1"/>
    </source>
</evidence>
<protein>
    <submittedName>
        <fullName evidence="13">Fimbrial assembly protein</fullName>
    </submittedName>
</protein>
<sequence length="853" mass="93906">MGWVLMKGCQSFIISPLSVFVALSIFVHTSSFAAENIEFNTDVLDVQDREKIDLSEFSRTGYLMPGQYQMIVRVNKNELSEQNIEFLPPEGDPKGSVPCLTPELVKQFGLTATAMRNITWWNGGKCLNTSSINGMDAQGDLATGSLYVNIPQVNLEYVADNWDPPSRWDHGIAGLLFDYNLNAQSTFPSKGKNTQTLSGNGSSGFNVEAWRFRADWQGSYDHTTGEPNSTYNDWDVSRYYVYRAIAALRAKLTLGENYLTSSIFDSFRYLGATLVSDDNMLPPNLRGYAPEISGVANTNAKVTVRQQGRVLYETTVSSGPFLIQDLNSATSGTLDVTVQEQDGTTRTFQVSTANVPYLTRPGLVRYKMALGKPSDYKRNHQGPGFATGEFSWGINNGWSLYGGTILGGDDYNALSAGVGRDLLAFGAISVDITQSRANLAENKNVSGGSYRFSYSKRFDEYNSQVTFAGYRFSEKNFLSMSQYIDIRYRGFNINNNKDLYTVTFNKQFLDYRMSMYANYSHQTYWNHVSNDAYNLSLSRYLDIGGLKNISMNVTGYRNTYNNMHDDGVFLSLSIPWGNTGSLSYDGQYNRNNNSNMVGYYDRVDDNNSYNVKAGIGQNGRSAASGYYTHDGDLAQITANVGYRDAEYTSVALGLQGGMTATAQGAALHRTNVMGGTRMMVDTDGVGGVPIRGYGGVNHTNRFGKAVISDVNSYYRNSLTVDVDELEDNIDATRSVVQGTLTEGAVGYRRFGIVSGEKAMAIIKLKDGSAPPFGATVANQKQYQTGIVNDNGNVWLTGISAGESMYVRWGGEVQCTIHVPNPLPPLTSSLLLPCQTVVKNKDTAQDGELSHDDL</sequence>
<feature type="domain" description="PapC N-terminal" evidence="12">
    <location>
        <begin position="38"/>
        <end position="183"/>
    </location>
</feature>
<dbReference type="Gene3D" id="3.10.20.410">
    <property type="match status" value="1"/>
</dbReference>
<keyword evidence="3 9" id="KW-0813">Transport</keyword>
<proteinExistence type="inferred from homology"/>
<dbReference type="Pfam" id="PF13953">
    <property type="entry name" value="PapC_C"/>
    <property type="match status" value="1"/>
</dbReference>
<evidence type="ECO:0000256" key="3">
    <source>
        <dbReference type="ARBA" id="ARBA00022448"/>
    </source>
</evidence>
<dbReference type="EMBL" id="JQHL01000018">
    <property type="protein sequence ID" value="KFX14319.1"/>
    <property type="molecule type" value="Genomic_DNA"/>
</dbReference>
<dbReference type="InterPro" id="IPR025949">
    <property type="entry name" value="PapC-like_C"/>
</dbReference>
<evidence type="ECO:0000313" key="14">
    <source>
        <dbReference type="Proteomes" id="UP000032869"/>
    </source>
</evidence>
<dbReference type="PROSITE" id="PS01151">
    <property type="entry name" value="FIMBRIAL_USHER"/>
    <property type="match status" value="1"/>
</dbReference>
<evidence type="ECO:0000256" key="10">
    <source>
        <dbReference type="SAM" id="SignalP"/>
    </source>
</evidence>
<evidence type="ECO:0000256" key="5">
    <source>
        <dbReference type="ARBA" id="ARBA00022692"/>
    </source>
</evidence>
<dbReference type="InterPro" id="IPR025885">
    <property type="entry name" value="PapC_N"/>
</dbReference>
<keyword evidence="8 9" id="KW-0998">Cell outer membrane</keyword>
<dbReference type="InterPro" id="IPR037224">
    <property type="entry name" value="PapC_N_sf"/>
</dbReference>
<organism evidence="13 14">
    <name type="scientific">Pectobacterium betavasculorum</name>
    <dbReference type="NCBI Taxonomy" id="55207"/>
    <lineage>
        <taxon>Bacteria</taxon>
        <taxon>Pseudomonadati</taxon>
        <taxon>Pseudomonadota</taxon>
        <taxon>Gammaproteobacteria</taxon>
        <taxon>Enterobacterales</taxon>
        <taxon>Pectobacteriaceae</taxon>
        <taxon>Pectobacterium</taxon>
    </lineage>
</organism>
<evidence type="ECO:0000256" key="6">
    <source>
        <dbReference type="ARBA" id="ARBA00022729"/>
    </source>
</evidence>
<dbReference type="Pfam" id="PF00577">
    <property type="entry name" value="Usher"/>
    <property type="match status" value="1"/>
</dbReference>
<dbReference type="NCBIfam" id="NF011812">
    <property type="entry name" value="PRK15284.1"/>
    <property type="match status" value="1"/>
</dbReference>
<dbReference type="SUPFAM" id="SSF141729">
    <property type="entry name" value="FimD N-terminal domain-like"/>
    <property type="match status" value="1"/>
</dbReference>
<name>A0ABR4UUQ6_9GAMM</name>
<dbReference type="InterPro" id="IPR042186">
    <property type="entry name" value="FimD_plug_dom"/>
</dbReference>
<evidence type="ECO:0000256" key="2">
    <source>
        <dbReference type="ARBA" id="ARBA00008064"/>
    </source>
</evidence>
<dbReference type="Pfam" id="PF13954">
    <property type="entry name" value="PapC_N"/>
    <property type="match status" value="1"/>
</dbReference>
<keyword evidence="4" id="KW-1134">Transmembrane beta strand</keyword>
<evidence type="ECO:0000256" key="1">
    <source>
        <dbReference type="ARBA" id="ARBA00004571"/>
    </source>
</evidence>
<feature type="signal peptide" evidence="10">
    <location>
        <begin position="1"/>
        <end position="33"/>
    </location>
</feature>
<reference evidence="13 14" key="1">
    <citation type="submission" date="2014-08" db="EMBL/GenBank/DDBJ databases">
        <title>Genome sequences of NCPPB Pectobacterium isolates.</title>
        <authorList>
            <person name="Glover R.H."/>
            <person name="Sapp M."/>
            <person name="Elphinstone J."/>
        </authorList>
    </citation>
    <scope>NUCLEOTIDE SEQUENCE [LARGE SCALE GENOMIC DNA]</scope>
    <source>
        <strain evidence="13 14">NCPPB 2793</strain>
    </source>
</reference>
<dbReference type="PANTHER" id="PTHR30451">
    <property type="entry name" value="OUTER MEMBRANE USHER PROTEIN"/>
    <property type="match status" value="1"/>
</dbReference>
<dbReference type="InterPro" id="IPR018030">
    <property type="entry name" value="Fimbrial_membr_usher_CS"/>
</dbReference>
<keyword evidence="5 9" id="KW-0812">Transmembrane</keyword>
<dbReference type="Proteomes" id="UP000032869">
    <property type="component" value="Unassembled WGS sequence"/>
</dbReference>
<dbReference type="Gene3D" id="2.60.40.2070">
    <property type="match status" value="1"/>
</dbReference>
<accession>A0ABR4UUQ6</accession>
<evidence type="ECO:0000256" key="7">
    <source>
        <dbReference type="ARBA" id="ARBA00023136"/>
    </source>
</evidence>
<comment type="caution">
    <text evidence="13">The sequence shown here is derived from an EMBL/GenBank/DDBJ whole genome shotgun (WGS) entry which is preliminary data.</text>
</comment>
<evidence type="ECO:0000259" key="11">
    <source>
        <dbReference type="Pfam" id="PF13953"/>
    </source>
</evidence>
<evidence type="ECO:0000256" key="4">
    <source>
        <dbReference type="ARBA" id="ARBA00022452"/>
    </source>
</evidence>
<feature type="domain" description="PapC-like C-terminal" evidence="11">
    <location>
        <begin position="762"/>
        <end position="817"/>
    </location>
</feature>
<dbReference type="InterPro" id="IPR043142">
    <property type="entry name" value="PapC-like_C_sf"/>
</dbReference>
<comment type="subcellular location">
    <subcellularLocation>
        <location evidence="1 9">Cell outer membrane</location>
        <topology evidence="1 9">Multi-pass membrane protein</topology>
    </subcellularLocation>
</comment>
<evidence type="ECO:0000256" key="9">
    <source>
        <dbReference type="RuleBase" id="RU003884"/>
    </source>
</evidence>
<dbReference type="Gene3D" id="2.60.40.2610">
    <property type="entry name" value="Outer membrane usher protein FimD, plug domain"/>
    <property type="match status" value="1"/>
</dbReference>
<keyword evidence="6 10" id="KW-0732">Signal</keyword>
<evidence type="ECO:0000259" key="12">
    <source>
        <dbReference type="Pfam" id="PF13954"/>
    </source>
</evidence>
<dbReference type="PANTHER" id="PTHR30451:SF10">
    <property type="entry name" value="OUTER MEMBRANE USHER PROTEIN YFCU-RELATED"/>
    <property type="match status" value="1"/>
</dbReference>